<proteinExistence type="predicted"/>
<gene>
    <name evidence="1" type="ORF">BJ138DRAFT_1139607</name>
</gene>
<dbReference type="EMBL" id="MU267591">
    <property type="protein sequence ID" value="KAH7916384.1"/>
    <property type="molecule type" value="Genomic_DNA"/>
</dbReference>
<name>A0ACB8ATT5_9AGAM</name>
<accession>A0ACB8ATT5</accession>
<dbReference type="Proteomes" id="UP000790377">
    <property type="component" value="Unassembled WGS sequence"/>
</dbReference>
<evidence type="ECO:0000313" key="2">
    <source>
        <dbReference type="Proteomes" id="UP000790377"/>
    </source>
</evidence>
<comment type="caution">
    <text evidence="1">The sequence shown here is derived from an EMBL/GenBank/DDBJ whole genome shotgun (WGS) entry which is preliminary data.</text>
</comment>
<reference evidence="1" key="1">
    <citation type="journal article" date="2021" name="New Phytol.">
        <title>Evolutionary innovations through gain and loss of genes in the ectomycorrhizal Boletales.</title>
        <authorList>
            <person name="Wu G."/>
            <person name="Miyauchi S."/>
            <person name="Morin E."/>
            <person name="Kuo A."/>
            <person name="Drula E."/>
            <person name="Varga T."/>
            <person name="Kohler A."/>
            <person name="Feng B."/>
            <person name="Cao Y."/>
            <person name="Lipzen A."/>
            <person name="Daum C."/>
            <person name="Hundley H."/>
            <person name="Pangilinan J."/>
            <person name="Johnson J."/>
            <person name="Barry K."/>
            <person name="LaButti K."/>
            <person name="Ng V."/>
            <person name="Ahrendt S."/>
            <person name="Min B."/>
            <person name="Choi I.G."/>
            <person name="Park H."/>
            <person name="Plett J.M."/>
            <person name="Magnuson J."/>
            <person name="Spatafora J.W."/>
            <person name="Nagy L.G."/>
            <person name="Henrissat B."/>
            <person name="Grigoriev I.V."/>
            <person name="Yang Z.L."/>
            <person name="Xu J."/>
            <person name="Martin F.M."/>
        </authorList>
    </citation>
    <scope>NUCLEOTIDE SEQUENCE</scope>
    <source>
        <strain evidence="1">ATCC 28755</strain>
    </source>
</reference>
<protein>
    <submittedName>
        <fullName evidence="1">Uncharacterized protein</fullName>
    </submittedName>
</protein>
<keyword evidence="2" id="KW-1185">Reference proteome</keyword>
<sequence length="317" mass="35246">MTSGSDEVLSGYDVLALQRVSYIAIAALVVVVCDHVYMFTKEARNQVQREPIALTSLLYTVNRYMGTATLIAGAIGVDFDDLIFCHVLNPLLFQLLVSYQLVEFESWGTLVNVWVVQVTMQLRIYAMYHRSKRIGTSLGICFMAQIIAAGMILYLSHSSTSVTVSRDMCIVTGIRGTNIVKTYIPMICYEVILFAIVARVSAKNIIGIIRSRNFGRANSVMKALARDSLIYFFSYVSFALTICELTLISITASVIYAVVVMIGSRLVLSIREYRKYVDLQVGTVEPGLGSRMRFATPVPANTIDSHDRDEVIGNEIN</sequence>
<organism evidence="1 2">
    <name type="scientific">Hygrophoropsis aurantiaca</name>
    <dbReference type="NCBI Taxonomy" id="72124"/>
    <lineage>
        <taxon>Eukaryota</taxon>
        <taxon>Fungi</taxon>
        <taxon>Dikarya</taxon>
        <taxon>Basidiomycota</taxon>
        <taxon>Agaricomycotina</taxon>
        <taxon>Agaricomycetes</taxon>
        <taxon>Agaricomycetidae</taxon>
        <taxon>Boletales</taxon>
        <taxon>Coniophorineae</taxon>
        <taxon>Hygrophoropsidaceae</taxon>
        <taxon>Hygrophoropsis</taxon>
    </lineage>
</organism>
<evidence type="ECO:0000313" key="1">
    <source>
        <dbReference type="EMBL" id="KAH7916384.1"/>
    </source>
</evidence>